<gene>
    <name evidence="17" type="primary">znf280d</name>
</gene>
<keyword evidence="11" id="KW-0804">Transcription</keyword>
<feature type="compositionally biased region" description="Polar residues" evidence="14">
    <location>
        <begin position="921"/>
        <end position="943"/>
    </location>
</feature>
<keyword evidence="7" id="KW-0862">Zinc</keyword>
<keyword evidence="8" id="KW-0832">Ubl conjugation</keyword>
<feature type="region of interest" description="Disordered" evidence="14">
    <location>
        <begin position="607"/>
        <end position="645"/>
    </location>
</feature>
<name>A0A6J2UQA1_CHACN</name>
<proteinExistence type="predicted"/>
<feature type="region of interest" description="Disordered" evidence="14">
    <location>
        <begin position="41"/>
        <end position="64"/>
    </location>
</feature>
<keyword evidence="9" id="KW-0805">Transcription regulation</keyword>
<evidence type="ECO:0000256" key="12">
    <source>
        <dbReference type="ARBA" id="ARBA00023242"/>
    </source>
</evidence>
<evidence type="ECO:0000256" key="13">
    <source>
        <dbReference type="PROSITE-ProRule" id="PRU00042"/>
    </source>
</evidence>
<feature type="domain" description="C2H2-type" evidence="15">
    <location>
        <begin position="452"/>
        <end position="481"/>
    </location>
</feature>
<dbReference type="InParanoid" id="A0A6J2UQA1"/>
<evidence type="ECO:0000256" key="11">
    <source>
        <dbReference type="ARBA" id="ARBA00023163"/>
    </source>
</evidence>
<dbReference type="SMART" id="SM00355">
    <property type="entry name" value="ZnF_C2H2"/>
    <property type="match status" value="9"/>
</dbReference>
<evidence type="ECO:0000256" key="3">
    <source>
        <dbReference type="ARBA" id="ARBA00022499"/>
    </source>
</evidence>
<feature type="compositionally biased region" description="Polar residues" evidence="14">
    <location>
        <begin position="846"/>
        <end position="862"/>
    </location>
</feature>
<dbReference type="InterPro" id="IPR036236">
    <property type="entry name" value="Znf_C2H2_sf"/>
</dbReference>
<keyword evidence="6 13" id="KW-0863">Zinc-finger</keyword>
<feature type="compositionally biased region" description="Low complexity" evidence="14">
    <location>
        <begin position="880"/>
        <end position="899"/>
    </location>
</feature>
<evidence type="ECO:0000256" key="2">
    <source>
        <dbReference type="ARBA" id="ARBA00004123"/>
    </source>
</evidence>
<dbReference type="InterPro" id="IPR057618">
    <property type="entry name" value="Znf_POGZ/Z280C-D-like"/>
</dbReference>
<organism evidence="16 17">
    <name type="scientific">Chanos chanos</name>
    <name type="common">Milkfish</name>
    <name type="synonym">Mugil chanos</name>
    <dbReference type="NCBI Taxonomy" id="29144"/>
    <lineage>
        <taxon>Eukaryota</taxon>
        <taxon>Metazoa</taxon>
        <taxon>Chordata</taxon>
        <taxon>Craniata</taxon>
        <taxon>Vertebrata</taxon>
        <taxon>Euteleostomi</taxon>
        <taxon>Actinopterygii</taxon>
        <taxon>Neopterygii</taxon>
        <taxon>Teleostei</taxon>
        <taxon>Ostariophysi</taxon>
        <taxon>Gonorynchiformes</taxon>
        <taxon>Chanidae</taxon>
        <taxon>Chanos</taxon>
    </lineage>
</organism>
<dbReference type="OrthoDB" id="10032537at2759"/>
<dbReference type="PROSITE" id="PS00028">
    <property type="entry name" value="ZINC_FINGER_C2H2_1"/>
    <property type="match status" value="4"/>
</dbReference>
<keyword evidence="5" id="KW-0677">Repeat</keyword>
<evidence type="ECO:0000259" key="15">
    <source>
        <dbReference type="PROSITE" id="PS50157"/>
    </source>
</evidence>
<evidence type="ECO:0000256" key="5">
    <source>
        <dbReference type="ARBA" id="ARBA00022737"/>
    </source>
</evidence>
<dbReference type="PROSITE" id="PS50157">
    <property type="entry name" value="ZINC_FINGER_C2H2_2"/>
    <property type="match status" value="2"/>
</dbReference>
<dbReference type="InterPro" id="IPR050527">
    <property type="entry name" value="Snail/Krueppel_Znf"/>
</dbReference>
<evidence type="ECO:0000256" key="14">
    <source>
        <dbReference type="SAM" id="MobiDB-lite"/>
    </source>
</evidence>
<dbReference type="GO" id="GO:0005634">
    <property type="term" value="C:nucleus"/>
    <property type="evidence" value="ECO:0007669"/>
    <property type="project" value="UniProtKB-SubCell"/>
</dbReference>
<dbReference type="GO" id="GO:0000981">
    <property type="term" value="F:DNA-binding transcription factor activity, RNA polymerase II-specific"/>
    <property type="evidence" value="ECO:0007669"/>
    <property type="project" value="TreeGrafter"/>
</dbReference>
<feature type="region of interest" description="Disordered" evidence="14">
    <location>
        <begin position="788"/>
        <end position="972"/>
    </location>
</feature>
<feature type="compositionally biased region" description="Polar residues" evidence="14">
    <location>
        <begin position="626"/>
        <end position="645"/>
    </location>
</feature>
<dbReference type="PANTHER" id="PTHR24388:SF34">
    <property type="entry name" value="ZINC FINGER PROTEIN 280D"/>
    <property type="match status" value="1"/>
</dbReference>
<evidence type="ECO:0000256" key="1">
    <source>
        <dbReference type="ARBA" id="ARBA00003729"/>
    </source>
</evidence>
<evidence type="ECO:0000313" key="16">
    <source>
        <dbReference type="Proteomes" id="UP000504632"/>
    </source>
</evidence>
<feature type="region of interest" description="Disordered" evidence="14">
    <location>
        <begin position="250"/>
        <end position="289"/>
    </location>
</feature>
<evidence type="ECO:0000256" key="9">
    <source>
        <dbReference type="ARBA" id="ARBA00023015"/>
    </source>
</evidence>
<evidence type="ECO:0000313" key="17">
    <source>
        <dbReference type="RefSeq" id="XP_030622058.1"/>
    </source>
</evidence>
<feature type="compositionally biased region" description="Low complexity" evidence="14">
    <location>
        <begin position="956"/>
        <end position="972"/>
    </location>
</feature>
<dbReference type="Gene3D" id="3.30.160.60">
    <property type="entry name" value="Classic Zinc Finger"/>
    <property type="match status" value="1"/>
</dbReference>
<keyword evidence="10" id="KW-0238">DNA-binding</keyword>
<reference evidence="17" key="1">
    <citation type="submission" date="2025-08" db="UniProtKB">
        <authorList>
            <consortium name="RefSeq"/>
        </authorList>
    </citation>
    <scope>IDENTIFICATION</scope>
</reference>
<dbReference type="Proteomes" id="UP000504632">
    <property type="component" value="Chromosome 2"/>
</dbReference>
<feature type="compositionally biased region" description="Basic and acidic residues" evidence="14">
    <location>
        <begin position="900"/>
        <end position="920"/>
    </location>
</feature>
<comment type="subcellular location">
    <subcellularLocation>
        <location evidence="2">Nucleus</location>
    </subcellularLocation>
</comment>
<evidence type="ECO:0000256" key="10">
    <source>
        <dbReference type="ARBA" id="ARBA00023125"/>
    </source>
</evidence>
<evidence type="ECO:0000256" key="8">
    <source>
        <dbReference type="ARBA" id="ARBA00022843"/>
    </source>
</evidence>
<keyword evidence="16" id="KW-1185">Reference proteome</keyword>
<dbReference type="GO" id="GO:0000978">
    <property type="term" value="F:RNA polymerase II cis-regulatory region sequence-specific DNA binding"/>
    <property type="evidence" value="ECO:0007669"/>
    <property type="project" value="TreeGrafter"/>
</dbReference>
<dbReference type="InterPro" id="IPR013087">
    <property type="entry name" value="Znf_C2H2_type"/>
</dbReference>
<dbReference type="RefSeq" id="XP_030622058.1">
    <property type="nucleotide sequence ID" value="XM_030766198.1"/>
</dbReference>
<evidence type="ECO:0000256" key="7">
    <source>
        <dbReference type="ARBA" id="ARBA00022833"/>
    </source>
</evidence>
<evidence type="ECO:0000256" key="6">
    <source>
        <dbReference type="ARBA" id="ARBA00022771"/>
    </source>
</evidence>
<feature type="domain" description="C2H2-type" evidence="15">
    <location>
        <begin position="482"/>
        <end position="510"/>
    </location>
</feature>
<dbReference type="CTD" id="54816"/>
<dbReference type="FunFam" id="3.30.160.60:FF:000298">
    <property type="entry name" value="zinc finger protein 280D isoform X1"/>
    <property type="match status" value="1"/>
</dbReference>
<keyword evidence="4" id="KW-0479">Metal-binding</keyword>
<accession>A0A6J2UQA1</accession>
<feature type="compositionally biased region" description="Low complexity" evidence="14">
    <location>
        <begin position="607"/>
        <end position="625"/>
    </location>
</feature>
<dbReference type="PANTHER" id="PTHR24388">
    <property type="entry name" value="ZINC FINGER PROTEIN"/>
    <property type="match status" value="1"/>
</dbReference>
<comment type="function">
    <text evidence="1">May function as a transcription factor.</text>
</comment>
<sequence length="972" mass="107871">MSELFMECEEEELEPWQRRIPEINLIDDDDDDDDEPIFVGEIRSSKPAPNSRPIPANQRNQQNVRPPVQIQRAVASTMTSPQKPVQITPSHPQPNLTKFSTVPQLTLRGASQPVTNSVLIPVSSQSGSQQTGSRTLTPMSPQPIIINNQGYIVASPQVSNNSAFINSLGSQYPPGTSITVLPAGQQVLQQVTPPKPVPGVIHRPQVQLIQNNVVTLSNVQGPPDMPAPVLSSPIRKSIQIVPPQITQTKSNITPVSMPKPISSSQPAIGNRDNGAVKRTPPDSQNNAPKRVKISMENGTPFRKRCPKCQVQFLLQDPLKSHMRLCCPHLIESVFPSTSKSDRPAAPSRMYDHETGKLIMLVSDFYYGKFEGNKPSSQEQKTSTTFKCNSCLKILKNNIRFMNHMKHHLELEKQNSESWESHTTCQHCYRQYSTPFQLQCHIESAHSPYESTTNCKICELAFESEQVLLEHMRDNHKPGEMPYVCQVCNYRSSFFTDVETHFRSVHENTKDLLCPFCLKVLRSGHMYMQHYMRHQKKGIHRCGKCRLNFLTYKEKVEHKTAFHRTFKKPKCLEGLPPGTKVTIRASLTGGSPVSSSLPITTVVAPSCPSTKPAAKAPTTPVKPKSSGSQSPTGGKSRNSTQTKRGSQTHNYALKMLKFASGTHICVECSSEVKDPFAHFPIQLKCGACKYRTSCQKSYAQHMIRFHSLVSKKRFRKAKTLQNITLVCLNCDFLVDFQNSDLMTKHLIDRPNHNCQIIFEKGNKCEEEPISCDTDENKDGNDDQKIELEGLTEDLNTPSSSSEAKELPAEGLPAKSDPEDSEINEPAPESKSSERSEENTTQDLDETAASNTSCPAEESQVQTDQNKENPESSQNKPKNGLSEESPSGTPSPSGAGEPSSPSKEETKADEARFDEFLSKSDNTETVSSDICEQNTSQLEPLTPSNILEHEATGILQENTNSSSPSNLLDSLSSK</sequence>
<dbReference type="GeneID" id="115805574"/>
<evidence type="ECO:0000256" key="4">
    <source>
        <dbReference type="ARBA" id="ARBA00022723"/>
    </source>
</evidence>
<dbReference type="InterPro" id="IPR059074">
    <property type="entry name" value="zf-C2H2_Z280C_D"/>
</dbReference>
<keyword evidence="3" id="KW-1017">Isopeptide bond</keyword>
<dbReference type="GO" id="GO:0008270">
    <property type="term" value="F:zinc ion binding"/>
    <property type="evidence" value="ECO:0007669"/>
    <property type="project" value="UniProtKB-KW"/>
</dbReference>
<dbReference type="Pfam" id="PF25414">
    <property type="entry name" value="zf-C2H2_Z280C_D"/>
    <property type="match status" value="1"/>
</dbReference>
<keyword evidence="12" id="KW-0539">Nucleus</keyword>
<dbReference type="Pfam" id="PF25429">
    <property type="entry name" value="zf-POGZ"/>
    <property type="match status" value="1"/>
</dbReference>
<protein>
    <submittedName>
        <fullName evidence="17">Zinc finger protein 280C</fullName>
    </submittedName>
</protein>
<dbReference type="SUPFAM" id="SSF57667">
    <property type="entry name" value="beta-beta-alpha zinc fingers"/>
    <property type="match status" value="1"/>
</dbReference>
<dbReference type="AlphaFoldDB" id="A0A6J2UQA1"/>